<name>A0A379AHL2_ENTAG</name>
<protein>
    <submittedName>
        <fullName evidence="1">Uncharacterized protein</fullName>
    </submittedName>
</protein>
<proteinExistence type="predicted"/>
<dbReference type="Proteomes" id="UP000254640">
    <property type="component" value="Unassembled WGS sequence"/>
</dbReference>
<dbReference type="EMBL" id="UGSO01000001">
    <property type="protein sequence ID" value="SUB17022.1"/>
    <property type="molecule type" value="Genomic_DNA"/>
</dbReference>
<organism evidence="1 2">
    <name type="scientific">Enterobacter agglomerans</name>
    <name type="common">Erwinia herbicola</name>
    <name type="synonym">Pantoea agglomerans</name>
    <dbReference type="NCBI Taxonomy" id="549"/>
    <lineage>
        <taxon>Bacteria</taxon>
        <taxon>Pseudomonadati</taxon>
        <taxon>Pseudomonadota</taxon>
        <taxon>Gammaproteobacteria</taxon>
        <taxon>Enterobacterales</taxon>
        <taxon>Erwiniaceae</taxon>
        <taxon>Pantoea</taxon>
        <taxon>Pantoea agglomerans group</taxon>
    </lineage>
</organism>
<evidence type="ECO:0000313" key="2">
    <source>
        <dbReference type="Proteomes" id="UP000254640"/>
    </source>
</evidence>
<keyword evidence="2" id="KW-1185">Reference proteome</keyword>
<sequence>MMASKKAAARVKTIRLATENGTQIETEAVDMH</sequence>
<accession>A0A379AHL2</accession>
<reference evidence="1 2" key="1">
    <citation type="submission" date="2018-06" db="EMBL/GenBank/DDBJ databases">
        <authorList>
            <consortium name="Pathogen Informatics"/>
            <person name="Doyle S."/>
        </authorList>
    </citation>
    <scope>NUCLEOTIDE SEQUENCE [LARGE SCALE GENOMIC DNA]</scope>
    <source>
        <strain evidence="1 2">NCTC9381</strain>
    </source>
</reference>
<evidence type="ECO:0000313" key="1">
    <source>
        <dbReference type="EMBL" id="SUB17022.1"/>
    </source>
</evidence>
<gene>
    <name evidence="1" type="ORF">NCTC9381_02938</name>
</gene>
<dbReference type="AlphaFoldDB" id="A0A379AHL2"/>